<dbReference type="EMBL" id="KV417641">
    <property type="protein sequence ID" value="KZP12882.1"/>
    <property type="molecule type" value="Genomic_DNA"/>
</dbReference>
<evidence type="ECO:0000256" key="1">
    <source>
        <dbReference type="SAM" id="MobiDB-lite"/>
    </source>
</evidence>
<reference evidence="2 3" key="1">
    <citation type="journal article" date="2016" name="Mol. Biol. Evol.">
        <title>Comparative Genomics of Early-Diverging Mushroom-Forming Fungi Provides Insights into the Origins of Lignocellulose Decay Capabilities.</title>
        <authorList>
            <person name="Nagy L.G."/>
            <person name="Riley R."/>
            <person name="Tritt A."/>
            <person name="Adam C."/>
            <person name="Daum C."/>
            <person name="Floudas D."/>
            <person name="Sun H."/>
            <person name="Yadav J.S."/>
            <person name="Pangilinan J."/>
            <person name="Larsson K.H."/>
            <person name="Matsuura K."/>
            <person name="Barry K."/>
            <person name="Labutti K."/>
            <person name="Kuo R."/>
            <person name="Ohm R.A."/>
            <person name="Bhattacharya S.S."/>
            <person name="Shirouzu T."/>
            <person name="Yoshinaga Y."/>
            <person name="Martin F.M."/>
            <person name="Grigoriev I.V."/>
            <person name="Hibbett D.S."/>
        </authorList>
    </citation>
    <scope>NUCLEOTIDE SEQUENCE [LARGE SCALE GENOMIC DNA]</scope>
    <source>
        <strain evidence="2 3">CBS 109695</strain>
    </source>
</reference>
<evidence type="ECO:0000313" key="3">
    <source>
        <dbReference type="Proteomes" id="UP000076532"/>
    </source>
</evidence>
<sequence>MPSQGITASGRHAHHLPEETYQEFIALRERGLDLYVAYLGDSSRCSLEAYFVPGDEEDDSSSEEEEDGWDVDEGDGFISDSDDD</sequence>
<accession>A0A166BQG9</accession>
<evidence type="ECO:0000313" key="2">
    <source>
        <dbReference type="EMBL" id="KZP12882.1"/>
    </source>
</evidence>
<feature type="compositionally biased region" description="Acidic residues" evidence="1">
    <location>
        <begin position="54"/>
        <end position="84"/>
    </location>
</feature>
<feature type="region of interest" description="Disordered" evidence="1">
    <location>
        <begin position="53"/>
        <end position="84"/>
    </location>
</feature>
<dbReference type="Proteomes" id="UP000076532">
    <property type="component" value="Unassembled WGS sequence"/>
</dbReference>
<organism evidence="2 3">
    <name type="scientific">Athelia psychrophila</name>
    <dbReference type="NCBI Taxonomy" id="1759441"/>
    <lineage>
        <taxon>Eukaryota</taxon>
        <taxon>Fungi</taxon>
        <taxon>Dikarya</taxon>
        <taxon>Basidiomycota</taxon>
        <taxon>Agaricomycotina</taxon>
        <taxon>Agaricomycetes</taxon>
        <taxon>Agaricomycetidae</taxon>
        <taxon>Atheliales</taxon>
        <taxon>Atheliaceae</taxon>
        <taxon>Athelia</taxon>
    </lineage>
</organism>
<dbReference type="AlphaFoldDB" id="A0A166BQG9"/>
<keyword evidence="3" id="KW-1185">Reference proteome</keyword>
<gene>
    <name evidence="2" type="ORF">FIBSPDRAFT_869863</name>
</gene>
<proteinExistence type="predicted"/>
<protein>
    <submittedName>
        <fullName evidence="2">Uncharacterized protein</fullName>
    </submittedName>
</protein>
<name>A0A166BQG9_9AGAM</name>